<organism evidence="1 2">
    <name type="scientific">Haematococcus lacustris</name>
    <name type="common">Green alga</name>
    <name type="synonym">Haematococcus pluvialis</name>
    <dbReference type="NCBI Taxonomy" id="44745"/>
    <lineage>
        <taxon>Eukaryota</taxon>
        <taxon>Viridiplantae</taxon>
        <taxon>Chlorophyta</taxon>
        <taxon>core chlorophytes</taxon>
        <taxon>Chlorophyceae</taxon>
        <taxon>CS clade</taxon>
        <taxon>Chlamydomonadales</taxon>
        <taxon>Haematococcaceae</taxon>
        <taxon>Haematococcus</taxon>
    </lineage>
</organism>
<reference evidence="1 2" key="1">
    <citation type="submission" date="2020-02" db="EMBL/GenBank/DDBJ databases">
        <title>Draft genome sequence of Haematococcus lacustris strain NIES-144.</title>
        <authorList>
            <person name="Morimoto D."/>
            <person name="Nakagawa S."/>
            <person name="Yoshida T."/>
            <person name="Sawayama S."/>
        </authorList>
    </citation>
    <scope>NUCLEOTIDE SEQUENCE [LARGE SCALE GENOMIC DNA]</scope>
    <source>
        <strain evidence="1 2">NIES-144</strain>
    </source>
</reference>
<sequence>MQGYALSQRGATWLNSAPSHGLRRCGQQPVHRLWTVRCSQLADLQVSNAIRVRTATLADVEGVARAFGTDNFGTAAHVAELKHLAPSLQKLERDFEASIIKNMTTSIRQALELKAEAAAEHRILRLSRTSLLLAARLARQEGRTAVFPGVLGPSE</sequence>
<feature type="non-terminal residue" evidence="1">
    <location>
        <position position="1"/>
    </location>
</feature>
<evidence type="ECO:0000313" key="2">
    <source>
        <dbReference type="Proteomes" id="UP000485058"/>
    </source>
</evidence>
<dbReference type="AlphaFoldDB" id="A0A699YNV7"/>
<keyword evidence="1" id="KW-0808">Transferase</keyword>
<keyword evidence="2" id="KW-1185">Reference proteome</keyword>
<accession>A0A699YNV7</accession>
<feature type="non-terminal residue" evidence="1">
    <location>
        <position position="155"/>
    </location>
</feature>
<dbReference type="GO" id="GO:0016740">
    <property type="term" value="F:transferase activity"/>
    <property type="evidence" value="ECO:0007669"/>
    <property type="project" value="UniProtKB-KW"/>
</dbReference>
<name>A0A699YNV7_HAELA</name>
<evidence type="ECO:0000313" key="1">
    <source>
        <dbReference type="EMBL" id="GFH11660.1"/>
    </source>
</evidence>
<dbReference type="Proteomes" id="UP000485058">
    <property type="component" value="Unassembled WGS sequence"/>
</dbReference>
<proteinExistence type="predicted"/>
<protein>
    <submittedName>
        <fullName evidence="1">N-acetyltransferase domain-containing protein</fullName>
    </submittedName>
</protein>
<comment type="caution">
    <text evidence="1">The sequence shown here is derived from an EMBL/GenBank/DDBJ whole genome shotgun (WGS) entry which is preliminary data.</text>
</comment>
<dbReference type="EMBL" id="BLLF01000423">
    <property type="protein sequence ID" value="GFH11660.1"/>
    <property type="molecule type" value="Genomic_DNA"/>
</dbReference>
<gene>
    <name evidence="1" type="ORF">HaLaN_07194</name>
</gene>